<dbReference type="InterPro" id="IPR047092">
    <property type="entry name" value="AFUB_07903/YDR124W-like_hel"/>
</dbReference>
<reference evidence="4" key="1">
    <citation type="submission" date="2020-06" db="EMBL/GenBank/DDBJ databases">
        <title>A chromosome-scale genome assembly of Talaromyces rugulosus W13939.</title>
        <authorList>
            <person name="Wang B."/>
            <person name="Guo L."/>
            <person name="Ye K."/>
            <person name="Wang L."/>
        </authorList>
    </citation>
    <scope>NUCLEOTIDE SEQUENCE [LARGE SCALE GENOMIC DNA]</scope>
    <source>
        <strain evidence="4">W13939</strain>
    </source>
</reference>
<name>A0A7H8R9V1_TALRU</name>
<feature type="region of interest" description="Disordered" evidence="1">
    <location>
        <begin position="353"/>
        <end position="389"/>
    </location>
</feature>
<feature type="compositionally biased region" description="Basic and acidic residues" evidence="1">
    <location>
        <begin position="358"/>
        <end position="370"/>
    </location>
</feature>
<proteinExistence type="predicted"/>
<dbReference type="PANTHER" id="PTHR36102:SF1">
    <property type="entry name" value="YDR124W-LIKE HELICAL BUNDLE DOMAIN-CONTAINING PROTEIN"/>
    <property type="match status" value="1"/>
</dbReference>
<dbReference type="GeneID" id="55997849"/>
<dbReference type="AlphaFoldDB" id="A0A7H8R9V1"/>
<evidence type="ECO:0000313" key="3">
    <source>
        <dbReference type="EMBL" id="QKX63200.1"/>
    </source>
</evidence>
<organism evidence="3 4">
    <name type="scientific">Talaromyces rugulosus</name>
    <name type="common">Penicillium rugulosum</name>
    <dbReference type="NCBI Taxonomy" id="121627"/>
    <lineage>
        <taxon>Eukaryota</taxon>
        <taxon>Fungi</taxon>
        <taxon>Dikarya</taxon>
        <taxon>Ascomycota</taxon>
        <taxon>Pezizomycotina</taxon>
        <taxon>Eurotiomycetes</taxon>
        <taxon>Eurotiomycetidae</taxon>
        <taxon>Eurotiales</taxon>
        <taxon>Trichocomaceae</taxon>
        <taxon>Talaromyces</taxon>
        <taxon>Talaromyces sect. Islandici</taxon>
    </lineage>
</organism>
<dbReference type="KEGG" id="trg:TRUGW13939_10369"/>
<dbReference type="EMBL" id="CP055903">
    <property type="protein sequence ID" value="QKX63200.1"/>
    <property type="molecule type" value="Genomic_DNA"/>
</dbReference>
<dbReference type="RefSeq" id="XP_035349374.1">
    <property type="nucleotide sequence ID" value="XM_035493481.1"/>
</dbReference>
<protein>
    <recommendedName>
        <fullName evidence="2">Subtelomeric hrmA-associated cluster protein AFUB-079030/YDR124W-like helical bundle domain-containing protein</fullName>
    </recommendedName>
</protein>
<dbReference type="InterPro" id="IPR021264">
    <property type="entry name" value="AFUB_079030/YDR124W-like"/>
</dbReference>
<gene>
    <name evidence="3" type="ORF">TRUGW13939_10369</name>
</gene>
<dbReference type="OrthoDB" id="4230658at2759"/>
<feature type="domain" description="Subtelomeric hrmA-associated cluster protein AFUB-079030/YDR124W-like helical bundle" evidence="2">
    <location>
        <begin position="207"/>
        <end position="340"/>
    </location>
</feature>
<evidence type="ECO:0000259" key="2">
    <source>
        <dbReference type="Pfam" id="PF11001"/>
    </source>
</evidence>
<dbReference type="PANTHER" id="PTHR36102">
    <property type="entry name" value="CHROMOSOME 10, WHOLE GENOME SHOTGUN SEQUENCE"/>
    <property type="match status" value="1"/>
</dbReference>
<dbReference type="Pfam" id="PF11001">
    <property type="entry name" value="AFUB_07903_YDR124W_hel"/>
    <property type="match status" value="1"/>
</dbReference>
<sequence length="494" mass="56224">MTDFLVQLEEGELGIWLMDGYMPKIFWDTLEDSKVVSSDERLGDPSVTVAQFHPIHSRRQEVNTLKKWIAEENEDPQGPISAVKNLDEASVVELDFELASLELRFRDIVVSRLKGTSGWKREMKSLPLFQLRNMRASQLSAPFTIGDASESEGTPQVWVAMYSDEHGQVRQASNTGAEFFDLQVQTRFLDFALVHQNESMQPVPLNIGNKDEVNTFYFDAFDRLQQSNCRGIAVELIKAVEPRKQAMHPYRSGEETKPGWWPADVPHKEPAHLRKERRFSPHLKAYSLTDLDRMKLLLHIMQDLHLPNINAEILHEAAKRAVIQPPEKSKLLDQVFRVRKKAEELMMCQNDPTVFDGSEAKPKHLKREYSEDPALQPSSYTSEDTNYKRRRWQTSQLDHADSITSTPGETVAFPQGAFEYGNNASSRLVNLNEQAPLHHSVQSLSCSQDIVPQPTSYHAFTPFYGSQYPTYGASQALLPTGPSVDFYQRAHAQP</sequence>
<evidence type="ECO:0000256" key="1">
    <source>
        <dbReference type="SAM" id="MobiDB-lite"/>
    </source>
</evidence>
<keyword evidence="4" id="KW-1185">Reference proteome</keyword>
<accession>A0A7H8R9V1</accession>
<evidence type="ECO:0000313" key="4">
    <source>
        <dbReference type="Proteomes" id="UP000509510"/>
    </source>
</evidence>
<dbReference type="Proteomes" id="UP000509510">
    <property type="component" value="Chromosome VI"/>
</dbReference>